<protein>
    <submittedName>
        <fullName evidence="1">Uncharacterized protein</fullName>
    </submittedName>
</protein>
<keyword evidence="2" id="KW-1185">Reference proteome</keyword>
<proteinExistence type="predicted"/>
<dbReference type="AlphaFoldDB" id="A0A3L8SR30"/>
<reference evidence="1 2" key="1">
    <citation type="journal article" date="2018" name="Proc. R. Soc. B">
        <title>A non-coding region near Follistatin controls head colour polymorphism in the Gouldian finch.</title>
        <authorList>
            <person name="Toomey M.B."/>
            <person name="Marques C.I."/>
            <person name="Andrade P."/>
            <person name="Araujo P.M."/>
            <person name="Sabatino S."/>
            <person name="Gazda M.A."/>
            <person name="Afonso S."/>
            <person name="Lopes R.J."/>
            <person name="Corbo J.C."/>
            <person name="Carneiro M."/>
        </authorList>
    </citation>
    <scope>NUCLEOTIDE SEQUENCE [LARGE SCALE GENOMIC DNA]</scope>
    <source>
        <strain evidence="1">Red01</strain>
        <tissue evidence="1">Muscle</tissue>
    </source>
</reference>
<comment type="caution">
    <text evidence="1">The sequence shown here is derived from an EMBL/GenBank/DDBJ whole genome shotgun (WGS) entry which is preliminary data.</text>
</comment>
<name>A0A3L8SR30_CHLGU</name>
<dbReference type="Proteomes" id="UP000276834">
    <property type="component" value="Unassembled WGS sequence"/>
</dbReference>
<evidence type="ECO:0000313" key="1">
    <source>
        <dbReference type="EMBL" id="RLW05951.1"/>
    </source>
</evidence>
<evidence type="ECO:0000313" key="2">
    <source>
        <dbReference type="Proteomes" id="UP000276834"/>
    </source>
</evidence>
<gene>
    <name evidence="1" type="ORF">DV515_00004950</name>
</gene>
<dbReference type="OrthoDB" id="10612818at2759"/>
<sequence>MGNTPIIERTVVTAVTPVLHTDKQWTSGVMEDLQWNKHTSHLRSAQRLNHRFLPTKAGC</sequence>
<organism evidence="1 2">
    <name type="scientific">Chloebia gouldiae</name>
    <name type="common">Gouldian finch</name>
    <name type="synonym">Erythrura gouldiae</name>
    <dbReference type="NCBI Taxonomy" id="44316"/>
    <lineage>
        <taxon>Eukaryota</taxon>
        <taxon>Metazoa</taxon>
        <taxon>Chordata</taxon>
        <taxon>Craniata</taxon>
        <taxon>Vertebrata</taxon>
        <taxon>Euteleostomi</taxon>
        <taxon>Archelosauria</taxon>
        <taxon>Archosauria</taxon>
        <taxon>Dinosauria</taxon>
        <taxon>Saurischia</taxon>
        <taxon>Theropoda</taxon>
        <taxon>Coelurosauria</taxon>
        <taxon>Aves</taxon>
        <taxon>Neognathae</taxon>
        <taxon>Neoaves</taxon>
        <taxon>Telluraves</taxon>
        <taxon>Australaves</taxon>
        <taxon>Passeriformes</taxon>
        <taxon>Passeroidea</taxon>
        <taxon>Passeridae</taxon>
        <taxon>Chloebia</taxon>
    </lineage>
</organism>
<dbReference type="EMBL" id="QUSF01000010">
    <property type="protein sequence ID" value="RLW05951.1"/>
    <property type="molecule type" value="Genomic_DNA"/>
</dbReference>
<accession>A0A3L8SR30</accession>